<evidence type="ECO:0000256" key="2">
    <source>
        <dbReference type="ARBA" id="ARBA00008685"/>
    </source>
</evidence>
<evidence type="ECO:0000256" key="1">
    <source>
        <dbReference type="ARBA" id="ARBA00004141"/>
    </source>
</evidence>
<proteinExistence type="inferred from homology"/>
<dbReference type="GO" id="GO:0016020">
    <property type="term" value="C:membrane"/>
    <property type="evidence" value="ECO:0007669"/>
    <property type="project" value="UniProtKB-SubCell"/>
</dbReference>
<dbReference type="AlphaFoldDB" id="A0AAV8SW10"/>
<dbReference type="FunFam" id="3.40.50.2300:FF:000169">
    <property type="entry name" value="Glutamate receptor"/>
    <property type="match status" value="1"/>
</dbReference>
<dbReference type="Pfam" id="PF01094">
    <property type="entry name" value="ANF_receptor"/>
    <property type="match status" value="1"/>
</dbReference>
<name>A0AAV8SW10_9ROSI</name>
<dbReference type="PIRSF" id="PIRSF037090">
    <property type="entry name" value="Iontro_Glu-like_rcpt_pln"/>
    <property type="match status" value="1"/>
</dbReference>
<protein>
    <recommendedName>
        <fullName evidence="15">Glutamate receptor</fullName>
    </recommendedName>
</protein>
<evidence type="ECO:0000256" key="14">
    <source>
        <dbReference type="ARBA" id="ARBA00049638"/>
    </source>
</evidence>
<evidence type="ECO:0000256" key="5">
    <source>
        <dbReference type="ARBA" id="ARBA00022692"/>
    </source>
</evidence>
<sequence length="935" mass="104136">MRISPSESPLVFVFFVFLSMKMAMAKNNTTIPVNVGVILDLDIGVNKMALSCINMSLSDFYAAHGGQYKTRLVLTIRNSKQDVVRAAAAAGLDLIKNIEVKAILGPTTSRQSTFVIDMGAKAQVPIVSFTASSPSLSFLRSPSFFRATQNDATQVNAINAIVKAFGWRTAVPVYVNDEFGSGIVPSLTDALTAIDARVPYRSAISPTATDDEIGEELYKLMTMQTRVFIVHMSPTLGSRLFLIANKIGMMSPGYVWIITDGLANFLSSMNLSVVDSMQGVLGVKPYVPRTKELMSFQNRFKRKFMQDNPDIVNADLNVYGFWAYDATTALAIAVEKAGTINLGFQKPNVPRNSTDLENLGVSLSGPNLLQAMSDSSFRGLSGNFRFVNGQLKSSPYQLINVNGDGAREIGFWTAENGLIRRLNTPININTSAYSASNSSLAPIMWPGEVTSISKGWEIPTNGKRLKIGVPRSGFTEFVKVTEDPSTKSFNFGGYCIDVFEAVVSKLPYALPFDYFPFEISGNKTYDELVDQVYFEKYDVVVGDVTIRLNRSNYVDFTLPYTQTGVSMIVPVKDDKNKNAWIFLKPLTWDLWVACVCFFVFTGFVIWVLEHRINEEFRGPPLYQVGTSFWFSFSTMVFAHRERVLSNLSRFVIVIWCFVVLILTQSYTASLTSLLTVQKLLPTVTDVKELIRNGAYVGYQEGSFVLRLLKNLGFDESKLLAYSTVEQWDAMFTKGSGNGGIAAAFDEVPYLQLFLAKHCSKYTTVEPTFKTDGLGFVFPRGSPLVSDVSRAILNVTEGETMKKIEEKWFGKEASCPDPSTSISSNSLGIESFWGLFLITGVVSFLALLIYLIMFIYEQWDIIMSPDSRSLRQRAVELFWNFYNRDFSSHTMIRKQVNDQQVQFNEPTPSVCSIQAEFSCEQVGGFSENGDQNTNDQ</sequence>
<dbReference type="InterPro" id="IPR044440">
    <property type="entry name" value="GABAb_receptor_plant_PBP1"/>
</dbReference>
<dbReference type="FunFam" id="3.40.50.2300:FF:000195">
    <property type="entry name" value="Glutamate receptor"/>
    <property type="match status" value="1"/>
</dbReference>
<evidence type="ECO:0000256" key="6">
    <source>
        <dbReference type="ARBA" id="ARBA00022729"/>
    </source>
</evidence>
<feature type="signal peptide" evidence="18">
    <location>
        <begin position="1"/>
        <end position="25"/>
    </location>
</feature>
<keyword evidence="6 18" id="KW-0732">Signal</keyword>
<dbReference type="PANTHER" id="PTHR34836">
    <property type="entry name" value="OS06G0188250 PROTEIN"/>
    <property type="match status" value="1"/>
</dbReference>
<dbReference type="SUPFAM" id="SSF53850">
    <property type="entry name" value="Periplasmic binding protein-like II"/>
    <property type="match status" value="1"/>
</dbReference>
<dbReference type="InterPro" id="IPR017103">
    <property type="entry name" value="Iontropic_Glu_rcpt_pln"/>
</dbReference>
<evidence type="ECO:0000259" key="19">
    <source>
        <dbReference type="SMART" id="SM00079"/>
    </source>
</evidence>
<dbReference type="FunFam" id="1.10.287.70:FF:000037">
    <property type="entry name" value="Glutamate receptor"/>
    <property type="match status" value="1"/>
</dbReference>
<keyword evidence="10 15" id="KW-0675">Receptor</keyword>
<gene>
    <name evidence="20" type="ORF">K2173_000342</name>
</gene>
<dbReference type="InterPro" id="IPR019594">
    <property type="entry name" value="Glu/Gly-bd"/>
</dbReference>
<accession>A0AAV8SW10</accession>
<feature type="domain" description="Ionotropic glutamate receptor C-terminal" evidence="19">
    <location>
        <begin position="466"/>
        <end position="810"/>
    </location>
</feature>
<keyword evidence="16" id="KW-1015">Disulfide bond</keyword>
<dbReference type="CDD" id="cd19990">
    <property type="entry name" value="PBP1_GABAb_receptor_plant"/>
    <property type="match status" value="1"/>
</dbReference>
<keyword evidence="9 15" id="KW-0472">Membrane</keyword>
<dbReference type="CDD" id="cd13686">
    <property type="entry name" value="GluR_Plant"/>
    <property type="match status" value="1"/>
</dbReference>
<comment type="subunit">
    <text evidence="3">May form heteromers.</text>
</comment>
<evidence type="ECO:0000256" key="16">
    <source>
        <dbReference type="PIRSR" id="PIRSR037090-50"/>
    </source>
</evidence>
<keyword evidence="12 15" id="KW-1071">Ligand-gated ion channel</keyword>
<keyword evidence="5 17" id="KW-0812">Transmembrane</keyword>
<dbReference type="Pfam" id="PF00060">
    <property type="entry name" value="Lig_chan"/>
    <property type="match status" value="1"/>
</dbReference>
<dbReference type="Gene3D" id="1.10.287.70">
    <property type="match status" value="1"/>
</dbReference>
<evidence type="ECO:0000256" key="3">
    <source>
        <dbReference type="ARBA" id="ARBA00011095"/>
    </source>
</evidence>
<dbReference type="SMART" id="SM00079">
    <property type="entry name" value="PBPe"/>
    <property type="match status" value="1"/>
</dbReference>
<comment type="function">
    <text evidence="15">Glutamate-gated receptor that probably acts as non-selective cation channel.</text>
</comment>
<dbReference type="Pfam" id="PF10613">
    <property type="entry name" value="Lig_chan-Glu_bd"/>
    <property type="match status" value="1"/>
</dbReference>
<evidence type="ECO:0000256" key="8">
    <source>
        <dbReference type="ARBA" id="ARBA00023065"/>
    </source>
</evidence>
<evidence type="ECO:0000256" key="15">
    <source>
        <dbReference type="PIRNR" id="PIRNR037090"/>
    </source>
</evidence>
<evidence type="ECO:0000256" key="9">
    <source>
        <dbReference type="ARBA" id="ARBA00023136"/>
    </source>
</evidence>
<evidence type="ECO:0000256" key="4">
    <source>
        <dbReference type="ARBA" id="ARBA00022448"/>
    </source>
</evidence>
<feature type="disulfide bond" evidence="16">
    <location>
        <begin position="758"/>
        <end position="814"/>
    </location>
</feature>
<dbReference type="Proteomes" id="UP001159364">
    <property type="component" value="Linkage Group LG07"/>
</dbReference>
<feature type="transmembrane region" description="Helical" evidence="17">
    <location>
        <begin position="650"/>
        <end position="668"/>
    </location>
</feature>
<evidence type="ECO:0000256" key="13">
    <source>
        <dbReference type="ARBA" id="ARBA00023303"/>
    </source>
</evidence>
<dbReference type="Gene3D" id="3.40.50.2300">
    <property type="match status" value="2"/>
</dbReference>
<dbReference type="GO" id="GO:0015276">
    <property type="term" value="F:ligand-gated monoatomic ion channel activity"/>
    <property type="evidence" value="ECO:0007669"/>
    <property type="project" value="InterPro"/>
</dbReference>
<evidence type="ECO:0000256" key="17">
    <source>
        <dbReference type="SAM" id="Phobius"/>
    </source>
</evidence>
<keyword evidence="8 15" id="KW-0406">Ion transport</keyword>
<reference evidence="20 21" key="1">
    <citation type="submission" date="2021-09" db="EMBL/GenBank/DDBJ databases">
        <title>Genomic insights and catalytic innovation underlie evolution of tropane alkaloids biosynthesis.</title>
        <authorList>
            <person name="Wang Y.-J."/>
            <person name="Tian T."/>
            <person name="Huang J.-P."/>
            <person name="Huang S.-X."/>
        </authorList>
    </citation>
    <scope>NUCLEOTIDE SEQUENCE [LARGE SCALE GENOMIC DNA]</scope>
    <source>
        <strain evidence="20">KIB-2018</strain>
        <tissue evidence="20">Leaf</tissue>
    </source>
</reference>
<evidence type="ECO:0000313" key="20">
    <source>
        <dbReference type="EMBL" id="KAJ8758621.1"/>
    </source>
</evidence>
<dbReference type="Gene3D" id="3.40.190.10">
    <property type="entry name" value="Periplasmic binding protein-like II"/>
    <property type="match status" value="2"/>
</dbReference>
<keyword evidence="11" id="KW-0325">Glycoprotein</keyword>
<keyword evidence="4 15" id="KW-0813">Transport</keyword>
<comment type="subcellular location">
    <subcellularLocation>
        <location evidence="1">Membrane</location>
        <topology evidence="1">Multi-pass membrane protein</topology>
    </subcellularLocation>
</comment>
<dbReference type="InterPro" id="IPR015683">
    <property type="entry name" value="Ionotropic_Glu_rcpt"/>
</dbReference>
<dbReference type="EMBL" id="JAIWQS010000007">
    <property type="protein sequence ID" value="KAJ8758621.1"/>
    <property type="molecule type" value="Genomic_DNA"/>
</dbReference>
<evidence type="ECO:0000256" key="10">
    <source>
        <dbReference type="ARBA" id="ARBA00023170"/>
    </source>
</evidence>
<dbReference type="FunFam" id="3.40.190.10:FF:000103">
    <property type="entry name" value="Glutamate receptor"/>
    <property type="match status" value="1"/>
</dbReference>
<organism evidence="20 21">
    <name type="scientific">Erythroxylum novogranatense</name>
    <dbReference type="NCBI Taxonomy" id="1862640"/>
    <lineage>
        <taxon>Eukaryota</taxon>
        <taxon>Viridiplantae</taxon>
        <taxon>Streptophyta</taxon>
        <taxon>Embryophyta</taxon>
        <taxon>Tracheophyta</taxon>
        <taxon>Spermatophyta</taxon>
        <taxon>Magnoliopsida</taxon>
        <taxon>eudicotyledons</taxon>
        <taxon>Gunneridae</taxon>
        <taxon>Pentapetalae</taxon>
        <taxon>rosids</taxon>
        <taxon>fabids</taxon>
        <taxon>Malpighiales</taxon>
        <taxon>Erythroxylaceae</taxon>
        <taxon>Erythroxylum</taxon>
    </lineage>
</organism>
<feature type="chain" id="PRO_5043474027" description="Glutamate receptor" evidence="18">
    <location>
        <begin position="26"/>
        <end position="935"/>
    </location>
</feature>
<dbReference type="InterPro" id="IPR028082">
    <property type="entry name" value="Peripla_BP_I"/>
</dbReference>
<evidence type="ECO:0000256" key="7">
    <source>
        <dbReference type="ARBA" id="ARBA00022989"/>
    </source>
</evidence>
<dbReference type="FunFam" id="3.40.190.10:FF:000195">
    <property type="entry name" value="Glutamate receptor 2.7"/>
    <property type="match status" value="1"/>
</dbReference>
<dbReference type="PANTHER" id="PTHR34836:SF1">
    <property type="entry name" value="OS09G0428600 PROTEIN"/>
    <property type="match status" value="1"/>
</dbReference>
<feature type="transmembrane region" description="Helical" evidence="17">
    <location>
        <begin position="831"/>
        <end position="855"/>
    </location>
</feature>
<evidence type="ECO:0000256" key="12">
    <source>
        <dbReference type="ARBA" id="ARBA00023286"/>
    </source>
</evidence>
<dbReference type="InterPro" id="IPR001320">
    <property type="entry name" value="Iontro_rcpt_C"/>
</dbReference>
<keyword evidence="13 15" id="KW-0407">Ion channel</keyword>
<dbReference type="SUPFAM" id="SSF53822">
    <property type="entry name" value="Periplasmic binding protein-like I"/>
    <property type="match status" value="1"/>
</dbReference>
<comment type="caution">
    <text evidence="20">The sequence shown here is derived from an EMBL/GenBank/DDBJ whole genome shotgun (WGS) entry which is preliminary data.</text>
</comment>
<evidence type="ECO:0000256" key="11">
    <source>
        <dbReference type="ARBA" id="ARBA00023180"/>
    </source>
</evidence>
<comment type="function">
    <text evidence="14">Glutamate-gated receptor that probably acts as a non-selective cation channel. May be involved in light-signal transduction and calcium homeostasis via the regulation of calcium influx into cells.</text>
</comment>
<comment type="similarity">
    <text evidence="2 15">Belongs to the glutamate-gated ion channel (TC 1.A.10.1) family.</text>
</comment>
<feature type="transmembrane region" description="Helical" evidence="17">
    <location>
        <begin position="588"/>
        <end position="608"/>
    </location>
</feature>
<evidence type="ECO:0000313" key="21">
    <source>
        <dbReference type="Proteomes" id="UP001159364"/>
    </source>
</evidence>
<keyword evidence="7 17" id="KW-1133">Transmembrane helix</keyword>
<evidence type="ECO:0000256" key="18">
    <source>
        <dbReference type="SAM" id="SignalP"/>
    </source>
</evidence>
<dbReference type="InterPro" id="IPR001828">
    <property type="entry name" value="ANF_lig-bd_rcpt"/>
</dbReference>
<keyword evidence="21" id="KW-1185">Reference proteome</keyword>